<comment type="subcellular location">
    <subcellularLocation>
        <location evidence="1">Cell inner membrane</location>
        <topology evidence="1">Multi-pass membrane protein</topology>
    </subcellularLocation>
</comment>
<dbReference type="AlphaFoldDB" id="A0AAE0M621"/>
<feature type="transmembrane region" description="Helical" evidence="8">
    <location>
        <begin position="274"/>
        <end position="295"/>
    </location>
</feature>
<keyword evidence="7 8" id="KW-0472">Membrane</keyword>
<gene>
    <name evidence="9" type="ORF">B0H66DRAFT_264402</name>
</gene>
<protein>
    <recommendedName>
        <fullName evidence="11">Sulphur transport domain-containing protein</fullName>
    </recommendedName>
</protein>
<name>A0AAE0M621_9PEZI</name>
<dbReference type="InterPro" id="IPR007272">
    <property type="entry name" value="Sulf_transp_TsuA/YedE"/>
</dbReference>
<dbReference type="EMBL" id="JAUEDM010000004">
    <property type="protein sequence ID" value="KAK3319264.1"/>
    <property type="molecule type" value="Genomic_DNA"/>
</dbReference>
<evidence type="ECO:0000256" key="5">
    <source>
        <dbReference type="ARBA" id="ARBA00022692"/>
    </source>
</evidence>
<organism evidence="9 10">
    <name type="scientific">Apodospora peruviana</name>
    <dbReference type="NCBI Taxonomy" id="516989"/>
    <lineage>
        <taxon>Eukaryota</taxon>
        <taxon>Fungi</taxon>
        <taxon>Dikarya</taxon>
        <taxon>Ascomycota</taxon>
        <taxon>Pezizomycotina</taxon>
        <taxon>Sordariomycetes</taxon>
        <taxon>Sordariomycetidae</taxon>
        <taxon>Sordariales</taxon>
        <taxon>Lasiosphaeriaceae</taxon>
        <taxon>Apodospora</taxon>
    </lineage>
</organism>
<feature type="transmembrane region" description="Helical" evidence="8">
    <location>
        <begin position="34"/>
        <end position="59"/>
    </location>
</feature>
<keyword evidence="3" id="KW-1003">Cell membrane</keyword>
<dbReference type="PANTHER" id="PTHR30574:SF1">
    <property type="entry name" value="SULPHUR TRANSPORT DOMAIN-CONTAINING PROTEIN"/>
    <property type="match status" value="1"/>
</dbReference>
<feature type="transmembrane region" description="Helical" evidence="8">
    <location>
        <begin position="80"/>
        <end position="106"/>
    </location>
</feature>
<feature type="transmembrane region" description="Helical" evidence="8">
    <location>
        <begin position="195"/>
        <end position="214"/>
    </location>
</feature>
<proteinExistence type="predicted"/>
<dbReference type="PANTHER" id="PTHR30574">
    <property type="entry name" value="INNER MEMBRANE PROTEIN YEDE"/>
    <property type="match status" value="1"/>
</dbReference>
<evidence type="ECO:0008006" key="11">
    <source>
        <dbReference type="Google" id="ProtNLM"/>
    </source>
</evidence>
<evidence type="ECO:0000313" key="9">
    <source>
        <dbReference type="EMBL" id="KAK3319264.1"/>
    </source>
</evidence>
<evidence type="ECO:0000313" key="10">
    <source>
        <dbReference type="Proteomes" id="UP001283341"/>
    </source>
</evidence>
<dbReference type="GO" id="GO:0005886">
    <property type="term" value="C:plasma membrane"/>
    <property type="evidence" value="ECO:0007669"/>
    <property type="project" value="UniProtKB-SubCell"/>
</dbReference>
<feature type="transmembrane region" description="Helical" evidence="8">
    <location>
        <begin position="245"/>
        <end position="262"/>
    </location>
</feature>
<reference evidence="9" key="2">
    <citation type="submission" date="2023-06" db="EMBL/GenBank/DDBJ databases">
        <authorList>
            <consortium name="Lawrence Berkeley National Laboratory"/>
            <person name="Haridas S."/>
            <person name="Hensen N."/>
            <person name="Bonometti L."/>
            <person name="Westerberg I."/>
            <person name="Brannstrom I.O."/>
            <person name="Guillou S."/>
            <person name="Cros-Aarteil S."/>
            <person name="Calhoun S."/>
            <person name="Kuo A."/>
            <person name="Mondo S."/>
            <person name="Pangilinan J."/>
            <person name="Riley R."/>
            <person name="Labutti K."/>
            <person name="Andreopoulos B."/>
            <person name="Lipzen A."/>
            <person name="Chen C."/>
            <person name="Yanf M."/>
            <person name="Daum C."/>
            <person name="Ng V."/>
            <person name="Clum A."/>
            <person name="Steindorff A."/>
            <person name="Ohm R."/>
            <person name="Martin F."/>
            <person name="Silar P."/>
            <person name="Natvig D."/>
            <person name="Lalanne C."/>
            <person name="Gautier V."/>
            <person name="Ament-Velasquez S.L."/>
            <person name="Kruys A."/>
            <person name="Hutchinson M.I."/>
            <person name="Powell A.J."/>
            <person name="Barry K."/>
            <person name="Miller A.N."/>
            <person name="Grigoriev I.V."/>
            <person name="Debuchy R."/>
            <person name="Gladieux P."/>
            <person name="Thoren M.H."/>
            <person name="Johannesson H."/>
        </authorList>
    </citation>
    <scope>NUCLEOTIDE SEQUENCE</scope>
    <source>
        <strain evidence="9">CBS 118394</strain>
    </source>
</reference>
<reference evidence="9" key="1">
    <citation type="journal article" date="2023" name="Mol. Phylogenet. Evol.">
        <title>Genome-scale phylogeny and comparative genomics of the fungal order Sordariales.</title>
        <authorList>
            <person name="Hensen N."/>
            <person name="Bonometti L."/>
            <person name="Westerberg I."/>
            <person name="Brannstrom I.O."/>
            <person name="Guillou S."/>
            <person name="Cros-Aarteil S."/>
            <person name="Calhoun S."/>
            <person name="Haridas S."/>
            <person name="Kuo A."/>
            <person name="Mondo S."/>
            <person name="Pangilinan J."/>
            <person name="Riley R."/>
            <person name="LaButti K."/>
            <person name="Andreopoulos B."/>
            <person name="Lipzen A."/>
            <person name="Chen C."/>
            <person name="Yan M."/>
            <person name="Daum C."/>
            <person name="Ng V."/>
            <person name="Clum A."/>
            <person name="Steindorff A."/>
            <person name="Ohm R.A."/>
            <person name="Martin F."/>
            <person name="Silar P."/>
            <person name="Natvig D.O."/>
            <person name="Lalanne C."/>
            <person name="Gautier V."/>
            <person name="Ament-Velasquez S.L."/>
            <person name="Kruys A."/>
            <person name="Hutchinson M.I."/>
            <person name="Powell A.J."/>
            <person name="Barry K."/>
            <person name="Miller A.N."/>
            <person name="Grigoriev I.V."/>
            <person name="Debuchy R."/>
            <person name="Gladieux P."/>
            <person name="Hiltunen Thoren M."/>
            <person name="Johannesson H."/>
        </authorList>
    </citation>
    <scope>NUCLEOTIDE SEQUENCE</scope>
    <source>
        <strain evidence="9">CBS 118394</strain>
    </source>
</reference>
<keyword evidence="4" id="KW-0997">Cell inner membrane</keyword>
<evidence type="ECO:0000256" key="6">
    <source>
        <dbReference type="ARBA" id="ARBA00022989"/>
    </source>
</evidence>
<keyword evidence="2" id="KW-0813">Transport</keyword>
<evidence type="ECO:0000256" key="1">
    <source>
        <dbReference type="ARBA" id="ARBA00004429"/>
    </source>
</evidence>
<feature type="transmembrane region" description="Helical" evidence="8">
    <location>
        <begin position="307"/>
        <end position="331"/>
    </location>
</feature>
<dbReference type="Proteomes" id="UP001283341">
    <property type="component" value="Unassembled WGS sequence"/>
</dbReference>
<evidence type="ECO:0000256" key="8">
    <source>
        <dbReference type="SAM" id="Phobius"/>
    </source>
</evidence>
<feature type="transmembrane region" description="Helical" evidence="8">
    <location>
        <begin position="168"/>
        <end position="189"/>
    </location>
</feature>
<feature type="transmembrane region" description="Helical" evidence="8">
    <location>
        <begin position="112"/>
        <end position="133"/>
    </location>
</feature>
<evidence type="ECO:0000256" key="2">
    <source>
        <dbReference type="ARBA" id="ARBA00022448"/>
    </source>
</evidence>
<keyword evidence="5 8" id="KW-0812">Transmembrane</keyword>
<evidence type="ECO:0000256" key="4">
    <source>
        <dbReference type="ARBA" id="ARBA00022519"/>
    </source>
</evidence>
<sequence length="333" mass="34284">MDTLLTGAAFGAALTASGVYQPSVIISQLKFENFHMIQTFLTAAGTSAAVVTAANKLGYVQLKPRPYSSIGLFSKADGNIIGGLLLGAGMMLSGACPGTVLAQVGVGVRSGLYALEGCAVAGIVWTGFLHPYLSSSCGLKPAVSPKDKKEDEKQLAVYECLGVSRSTVFLGLEAMFAAIITAAVMFSSVGPEAKIPPVIGGLCIAAAQLLSILWRKQLIGTSTSYEEVGDWFWGILKGHMSPRRYNNILFTVGMTGGAWLLSRMYPALGEVTEVAVSPLAAGLGGFLMVIGSRMAGGCTSGHGISGISLLSTSSFLTIGTAFAAGGLVGLLRG</sequence>
<dbReference type="Pfam" id="PF04143">
    <property type="entry name" value="Sulf_transp"/>
    <property type="match status" value="1"/>
</dbReference>
<evidence type="ECO:0000256" key="3">
    <source>
        <dbReference type="ARBA" id="ARBA00022475"/>
    </source>
</evidence>
<evidence type="ECO:0000256" key="7">
    <source>
        <dbReference type="ARBA" id="ARBA00023136"/>
    </source>
</evidence>
<keyword evidence="6 8" id="KW-1133">Transmembrane helix</keyword>
<keyword evidence="10" id="KW-1185">Reference proteome</keyword>
<comment type="caution">
    <text evidence="9">The sequence shown here is derived from an EMBL/GenBank/DDBJ whole genome shotgun (WGS) entry which is preliminary data.</text>
</comment>
<accession>A0AAE0M621</accession>